<keyword evidence="2" id="KW-1185">Reference proteome</keyword>
<proteinExistence type="predicted"/>
<dbReference type="Proteomes" id="UP001300096">
    <property type="component" value="Unassembled WGS sequence"/>
</dbReference>
<reference evidence="1 2" key="1">
    <citation type="submission" date="2021-06" db="EMBL/GenBank/DDBJ databases">
        <title>Genome-based taxonomic framework of Microbacterium strains isolated from marine environment, the description of four new species and reclassification of four preexisting species.</title>
        <authorList>
            <person name="Lee S.D."/>
            <person name="Kim S.-M."/>
            <person name="Byeon Y.-S."/>
            <person name="Yang H.L."/>
            <person name="Kim I.S."/>
        </authorList>
    </citation>
    <scope>NUCLEOTIDE SEQUENCE [LARGE SCALE GENOMIC DNA]</scope>
    <source>
        <strain evidence="1 2">SSW1-49</strain>
    </source>
</reference>
<organism evidence="1 2">
    <name type="scientific">Microbacterium croceum</name>
    <dbReference type="NCBI Taxonomy" id="2851645"/>
    <lineage>
        <taxon>Bacteria</taxon>
        <taxon>Bacillati</taxon>
        <taxon>Actinomycetota</taxon>
        <taxon>Actinomycetes</taxon>
        <taxon>Micrococcales</taxon>
        <taxon>Microbacteriaceae</taxon>
        <taxon>Microbacterium</taxon>
    </lineage>
</organism>
<dbReference type="InterPro" id="IPR006311">
    <property type="entry name" value="TAT_signal"/>
</dbReference>
<protein>
    <submittedName>
        <fullName evidence="1">Uncharacterized protein</fullName>
    </submittedName>
</protein>
<evidence type="ECO:0000313" key="2">
    <source>
        <dbReference type="Proteomes" id="UP001300096"/>
    </source>
</evidence>
<sequence>MEEPNAPDRRTVLRAAVWSAPVIAVTAATPLAAASAQALTWTWTAQMITSRQAQTNFTATNSTDDPIDVVFVAPRLQGAVELYGYGFGSWVITLTSTTVVCTATVPAQGSLTTPFLGYFTRTPPTTEVLVGSLTPSGSSVPTLTLTFT</sequence>
<dbReference type="RefSeq" id="WP_247628721.1">
    <property type="nucleotide sequence ID" value="NZ_JAHWXN010000001.1"/>
</dbReference>
<evidence type="ECO:0000313" key="1">
    <source>
        <dbReference type="EMBL" id="MCK2035290.1"/>
    </source>
</evidence>
<name>A0ABT0FB46_9MICO</name>
<comment type="caution">
    <text evidence="1">The sequence shown here is derived from an EMBL/GenBank/DDBJ whole genome shotgun (WGS) entry which is preliminary data.</text>
</comment>
<dbReference type="PROSITE" id="PS51318">
    <property type="entry name" value="TAT"/>
    <property type="match status" value="1"/>
</dbReference>
<dbReference type="EMBL" id="JAHWXN010000001">
    <property type="protein sequence ID" value="MCK2035290.1"/>
    <property type="molecule type" value="Genomic_DNA"/>
</dbReference>
<gene>
    <name evidence="1" type="ORF">KZC51_03995</name>
</gene>
<accession>A0ABT0FB46</accession>